<dbReference type="Pfam" id="PF00474">
    <property type="entry name" value="SSF"/>
    <property type="match status" value="2"/>
</dbReference>
<feature type="transmembrane region" description="Helical" evidence="12">
    <location>
        <begin position="12"/>
        <end position="33"/>
    </location>
</feature>
<feature type="transmembrane region" description="Helical" evidence="12">
    <location>
        <begin position="422"/>
        <end position="444"/>
    </location>
</feature>
<comment type="similarity">
    <text evidence="2 11">Belongs to the sodium:solute symporter (SSF) (TC 2.A.21) family.</text>
</comment>
<dbReference type="PANTHER" id="PTHR42985">
    <property type="entry name" value="SODIUM-COUPLED MONOCARBOXYLATE TRANSPORTER"/>
    <property type="match status" value="1"/>
</dbReference>
<feature type="transmembrane region" description="Helical" evidence="12">
    <location>
        <begin position="302"/>
        <end position="321"/>
    </location>
</feature>
<comment type="subcellular location">
    <subcellularLocation>
        <location evidence="1">Cell membrane</location>
        <topology evidence="1">Multi-pass membrane protein</topology>
    </subcellularLocation>
</comment>
<dbReference type="InterPro" id="IPR038377">
    <property type="entry name" value="Na/Glc_symporter_sf"/>
</dbReference>
<evidence type="ECO:0000256" key="12">
    <source>
        <dbReference type="SAM" id="Phobius"/>
    </source>
</evidence>
<dbReference type="CDD" id="cd11492">
    <property type="entry name" value="SLC5sbd_NIS-SMVT"/>
    <property type="match status" value="1"/>
</dbReference>
<organism evidence="13 14">
    <name type="scientific">Cotesia congregata</name>
    <name type="common">Parasitoid wasp</name>
    <name type="synonym">Apanteles congregatus</name>
    <dbReference type="NCBI Taxonomy" id="51543"/>
    <lineage>
        <taxon>Eukaryota</taxon>
        <taxon>Metazoa</taxon>
        <taxon>Ecdysozoa</taxon>
        <taxon>Arthropoda</taxon>
        <taxon>Hexapoda</taxon>
        <taxon>Insecta</taxon>
        <taxon>Pterygota</taxon>
        <taxon>Neoptera</taxon>
        <taxon>Endopterygota</taxon>
        <taxon>Hymenoptera</taxon>
        <taxon>Apocrita</taxon>
        <taxon>Ichneumonoidea</taxon>
        <taxon>Braconidae</taxon>
        <taxon>Microgastrinae</taxon>
        <taxon>Cotesia</taxon>
    </lineage>
</organism>
<dbReference type="GO" id="GO:0015293">
    <property type="term" value="F:symporter activity"/>
    <property type="evidence" value="ECO:0007669"/>
    <property type="project" value="TreeGrafter"/>
</dbReference>
<feature type="transmembrane region" description="Helical" evidence="12">
    <location>
        <begin position="120"/>
        <end position="143"/>
    </location>
</feature>
<feature type="transmembrane region" description="Helical" evidence="12">
    <location>
        <begin position="250"/>
        <end position="273"/>
    </location>
</feature>
<sequence length="506" mass="55344">EYFSANKSMGPISISICLMVSFMSAITLLGVSAENYTYGAIFVIINFSYLIGTPIVCYGYLPVFYKLQATSTYEYLEKRFGGSARILASSIVWLQMLLYSGIVLYAPALAFKTTTGMEKLTSILSVGLACAFYSSIGGIKAVLITDIFQAFLMFASLIIIIATAASSVGGLDKIWEIAGEGGRLNFNNFSLDPTERHTCWGLIIGGIGLAIYSKYFNCDPVTITTIKKNDMLMPLYIMDMTSSLPGLPGLFVAGIFSAGLSTISAALNALAAISLEDYIKPLYFICTGKEFSPKKSLICSKVLAFILGIFCILLAILAQYLNSILQMSLTIFGVVGGPLVGLFTLGMLFESSTQRGAIFGTTLSLIFLIWISFGGPRPFPQALPMSVEGCNSDLLAKFNGTLNFQNNSVPKKEFFYLYRISYLWYAPIGVVMTIVVGWITSNLLQSLGLDRVKKNLDPDLFFPCIARRIRSRNRNNCGEESSEANLKKYQVKDDVADAKTQESLCT</sequence>
<comment type="caution">
    <text evidence="13">The sequence shown here is derived from an EMBL/GenBank/DDBJ whole genome shotgun (WGS) entry which is preliminary data.</text>
</comment>
<dbReference type="EMBL" id="CAJNRD030001114">
    <property type="protein sequence ID" value="CAG5074094.1"/>
    <property type="molecule type" value="Genomic_DNA"/>
</dbReference>
<protein>
    <submittedName>
        <fullName evidence="13">Similar to CG32669: Putative sodium-dependent multivitamin transporter (Drosophila melanogaster)</fullName>
    </submittedName>
</protein>
<name>A0A8J2E9I9_COTCN</name>
<keyword evidence="4" id="KW-1003">Cell membrane</keyword>
<dbReference type="PROSITE" id="PS50283">
    <property type="entry name" value="NA_SOLUT_SYMP_3"/>
    <property type="match status" value="1"/>
</dbReference>
<keyword evidence="8" id="KW-0406">Ion transport</keyword>
<feature type="transmembrane region" description="Helical" evidence="12">
    <location>
        <begin position="356"/>
        <end position="373"/>
    </location>
</feature>
<evidence type="ECO:0000256" key="9">
    <source>
        <dbReference type="ARBA" id="ARBA00023136"/>
    </source>
</evidence>
<feature type="transmembrane region" description="Helical" evidence="12">
    <location>
        <begin position="39"/>
        <end position="65"/>
    </location>
</feature>
<evidence type="ECO:0000256" key="11">
    <source>
        <dbReference type="RuleBase" id="RU362091"/>
    </source>
</evidence>
<evidence type="ECO:0000313" key="13">
    <source>
        <dbReference type="EMBL" id="CAG5074094.1"/>
    </source>
</evidence>
<keyword evidence="7" id="KW-0915">Sodium</keyword>
<evidence type="ECO:0000313" key="14">
    <source>
        <dbReference type="Proteomes" id="UP000786811"/>
    </source>
</evidence>
<keyword evidence="9 12" id="KW-0472">Membrane</keyword>
<dbReference type="InterPro" id="IPR051163">
    <property type="entry name" value="Sodium:Solute_Symporter_SSF"/>
</dbReference>
<evidence type="ECO:0000256" key="8">
    <source>
        <dbReference type="ARBA" id="ARBA00023065"/>
    </source>
</evidence>
<feature type="transmembrane region" description="Helical" evidence="12">
    <location>
        <begin position="86"/>
        <end position="108"/>
    </location>
</feature>
<evidence type="ECO:0000256" key="7">
    <source>
        <dbReference type="ARBA" id="ARBA00023053"/>
    </source>
</evidence>
<dbReference type="InterPro" id="IPR001734">
    <property type="entry name" value="Na/solute_symporter"/>
</dbReference>
<dbReference type="OrthoDB" id="6132759at2759"/>
<keyword evidence="3" id="KW-0813">Transport</keyword>
<keyword evidence="6 12" id="KW-1133">Transmembrane helix</keyword>
<accession>A0A8J2E9I9</accession>
<dbReference type="GO" id="GO:0006814">
    <property type="term" value="P:sodium ion transport"/>
    <property type="evidence" value="ECO:0007669"/>
    <property type="project" value="UniProtKB-KW"/>
</dbReference>
<feature type="non-terminal residue" evidence="13">
    <location>
        <position position="1"/>
    </location>
</feature>
<dbReference type="PANTHER" id="PTHR42985:SF40">
    <property type="entry name" value="LD47995P-RELATED"/>
    <property type="match status" value="1"/>
</dbReference>
<gene>
    <name evidence="13" type="ORF">HICCMSTLAB_LOCUS866</name>
</gene>
<reference evidence="13" key="1">
    <citation type="submission" date="2021-04" db="EMBL/GenBank/DDBJ databases">
        <authorList>
            <person name="Chebbi M.A.C M."/>
        </authorList>
    </citation>
    <scope>NUCLEOTIDE SEQUENCE</scope>
</reference>
<evidence type="ECO:0000256" key="10">
    <source>
        <dbReference type="ARBA" id="ARBA00023201"/>
    </source>
</evidence>
<dbReference type="Gene3D" id="1.20.1730.10">
    <property type="entry name" value="Sodium/glucose cotransporter"/>
    <property type="match status" value="2"/>
</dbReference>
<keyword evidence="10" id="KW-0739">Sodium transport</keyword>
<keyword evidence="14" id="KW-1185">Reference proteome</keyword>
<evidence type="ECO:0000256" key="1">
    <source>
        <dbReference type="ARBA" id="ARBA00004651"/>
    </source>
</evidence>
<feature type="transmembrane region" description="Helical" evidence="12">
    <location>
        <begin position="327"/>
        <end position="349"/>
    </location>
</feature>
<evidence type="ECO:0000256" key="2">
    <source>
        <dbReference type="ARBA" id="ARBA00006434"/>
    </source>
</evidence>
<evidence type="ECO:0000256" key="5">
    <source>
        <dbReference type="ARBA" id="ARBA00022692"/>
    </source>
</evidence>
<dbReference type="Proteomes" id="UP000786811">
    <property type="component" value="Unassembled WGS sequence"/>
</dbReference>
<dbReference type="GO" id="GO:0005886">
    <property type="term" value="C:plasma membrane"/>
    <property type="evidence" value="ECO:0007669"/>
    <property type="project" value="UniProtKB-SubCell"/>
</dbReference>
<keyword evidence="5 12" id="KW-0812">Transmembrane</keyword>
<feature type="transmembrane region" description="Helical" evidence="12">
    <location>
        <begin position="150"/>
        <end position="171"/>
    </location>
</feature>
<evidence type="ECO:0000256" key="6">
    <source>
        <dbReference type="ARBA" id="ARBA00022989"/>
    </source>
</evidence>
<proteinExistence type="inferred from homology"/>
<evidence type="ECO:0000256" key="4">
    <source>
        <dbReference type="ARBA" id="ARBA00022475"/>
    </source>
</evidence>
<evidence type="ECO:0000256" key="3">
    <source>
        <dbReference type="ARBA" id="ARBA00022448"/>
    </source>
</evidence>
<dbReference type="AlphaFoldDB" id="A0A8J2E9I9"/>